<gene>
    <name evidence="1" type="ORF">APZ42_021519</name>
</gene>
<comment type="caution">
    <text evidence="1">The sequence shown here is derived from an EMBL/GenBank/DDBJ whole genome shotgun (WGS) entry which is preliminary data.</text>
</comment>
<keyword evidence="2" id="KW-1185">Reference proteome</keyword>
<evidence type="ECO:0000313" key="2">
    <source>
        <dbReference type="Proteomes" id="UP000076858"/>
    </source>
</evidence>
<accession>A0A164WLA0</accession>
<sequence>MEVFAQDVHLKRYPISILNIVVVIIAVGSNECCNSKTNGHVQLEGLFYFLFRCVRLLCLCRIVSEPMIFQEIGGYWRASSSIPIIDSRE</sequence>
<protein>
    <submittedName>
        <fullName evidence="1">Uncharacterized protein</fullName>
    </submittedName>
</protein>
<dbReference type="EMBL" id="LRGB01001187">
    <property type="protein sequence ID" value="KZS13368.1"/>
    <property type="molecule type" value="Genomic_DNA"/>
</dbReference>
<reference evidence="1 2" key="1">
    <citation type="submission" date="2016-03" db="EMBL/GenBank/DDBJ databases">
        <title>EvidentialGene: Evidence-directed Construction of Genes on Genomes.</title>
        <authorList>
            <person name="Gilbert D.G."/>
            <person name="Choi J.-H."/>
            <person name="Mockaitis K."/>
            <person name="Colbourne J."/>
            <person name="Pfrender M."/>
        </authorList>
    </citation>
    <scope>NUCLEOTIDE SEQUENCE [LARGE SCALE GENOMIC DNA]</scope>
    <source>
        <strain evidence="1 2">Xinb3</strain>
        <tissue evidence="1">Complete organism</tissue>
    </source>
</reference>
<dbReference type="AlphaFoldDB" id="A0A164WLA0"/>
<proteinExistence type="predicted"/>
<dbReference type="Proteomes" id="UP000076858">
    <property type="component" value="Unassembled WGS sequence"/>
</dbReference>
<evidence type="ECO:0000313" key="1">
    <source>
        <dbReference type="EMBL" id="KZS13368.1"/>
    </source>
</evidence>
<organism evidence="1 2">
    <name type="scientific">Daphnia magna</name>
    <dbReference type="NCBI Taxonomy" id="35525"/>
    <lineage>
        <taxon>Eukaryota</taxon>
        <taxon>Metazoa</taxon>
        <taxon>Ecdysozoa</taxon>
        <taxon>Arthropoda</taxon>
        <taxon>Crustacea</taxon>
        <taxon>Branchiopoda</taxon>
        <taxon>Diplostraca</taxon>
        <taxon>Cladocera</taxon>
        <taxon>Anomopoda</taxon>
        <taxon>Daphniidae</taxon>
        <taxon>Daphnia</taxon>
    </lineage>
</organism>
<name>A0A164WLA0_9CRUS</name>